<dbReference type="InterPro" id="IPR023198">
    <property type="entry name" value="PGP-like_dom2"/>
</dbReference>
<evidence type="ECO:0000313" key="1">
    <source>
        <dbReference type="EMBL" id="KAK8886896.1"/>
    </source>
</evidence>
<sequence length="234" mass="26624">MKQKRVLVTWDIDGTLIVGADEAVFIHQNAFKQAIEEMFGVPADIPEKFLQISINGFMDQQILKLMIKKCGHEPTQELMNKCIKIMEETFEQKCNVKPILPPGVLDTLKTLSGMENVTMGIASGNWPRIAWRKLQLAGIDNYFRKDNIAELGYFDDRKDALIKAREDGEKLNNGQKFDVCIHIGDTNRDVKAAHDANFIAVAVRTGRNEYEYPKPVIVLTNLEEGHDEFMKLLE</sequence>
<reference evidence="1 2" key="1">
    <citation type="submission" date="2024-04" db="EMBL/GenBank/DDBJ databases">
        <title>Tritrichomonas musculus Genome.</title>
        <authorList>
            <person name="Alves-Ferreira E."/>
            <person name="Grigg M."/>
            <person name="Lorenzi H."/>
            <person name="Galac M."/>
        </authorList>
    </citation>
    <scope>NUCLEOTIDE SEQUENCE [LARGE SCALE GENOMIC DNA]</scope>
    <source>
        <strain evidence="1 2">EAF2021</strain>
    </source>
</reference>
<dbReference type="PANTHER" id="PTHR43434:SF1">
    <property type="entry name" value="PHOSPHOGLYCOLATE PHOSPHATASE"/>
    <property type="match status" value="1"/>
</dbReference>
<organism evidence="1 2">
    <name type="scientific">Tritrichomonas musculus</name>
    <dbReference type="NCBI Taxonomy" id="1915356"/>
    <lineage>
        <taxon>Eukaryota</taxon>
        <taxon>Metamonada</taxon>
        <taxon>Parabasalia</taxon>
        <taxon>Tritrichomonadida</taxon>
        <taxon>Tritrichomonadidae</taxon>
        <taxon>Tritrichomonas</taxon>
    </lineage>
</organism>
<dbReference type="SFLD" id="SFLDG01129">
    <property type="entry name" value="C1.5:_HAD__Beta-PGM__Phosphata"/>
    <property type="match status" value="1"/>
</dbReference>
<dbReference type="Proteomes" id="UP001470230">
    <property type="component" value="Unassembled WGS sequence"/>
</dbReference>
<dbReference type="Gene3D" id="1.10.150.240">
    <property type="entry name" value="Putative phosphatase, domain 2"/>
    <property type="match status" value="1"/>
</dbReference>
<dbReference type="Gene3D" id="3.40.50.1000">
    <property type="entry name" value="HAD superfamily/HAD-like"/>
    <property type="match status" value="1"/>
</dbReference>
<dbReference type="EMBL" id="JAPFFF010000006">
    <property type="protein sequence ID" value="KAK8886896.1"/>
    <property type="molecule type" value="Genomic_DNA"/>
</dbReference>
<dbReference type="InterPro" id="IPR050155">
    <property type="entry name" value="HAD-like_hydrolase_sf"/>
</dbReference>
<keyword evidence="2" id="KW-1185">Reference proteome</keyword>
<comment type="caution">
    <text evidence="1">The sequence shown here is derived from an EMBL/GenBank/DDBJ whole genome shotgun (WGS) entry which is preliminary data.</text>
</comment>
<dbReference type="InterPro" id="IPR036412">
    <property type="entry name" value="HAD-like_sf"/>
</dbReference>
<accession>A0ABR2K803</accession>
<name>A0ABR2K803_9EUKA</name>
<proteinExistence type="predicted"/>
<dbReference type="SUPFAM" id="SSF56784">
    <property type="entry name" value="HAD-like"/>
    <property type="match status" value="1"/>
</dbReference>
<evidence type="ECO:0008006" key="3">
    <source>
        <dbReference type="Google" id="ProtNLM"/>
    </source>
</evidence>
<dbReference type="PANTHER" id="PTHR43434">
    <property type="entry name" value="PHOSPHOGLYCOLATE PHOSPHATASE"/>
    <property type="match status" value="1"/>
</dbReference>
<dbReference type="InterPro" id="IPR023214">
    <property type="entry name" value="HAD_sf"/>
</dbReference>
<evidence type="ECO:0000313" key="2">
    <source>
        <dbReference type="Proteomes" id="UP001470230"/>
    </source>
</evidence>
<gene>
    <name evidence="1" type="ORF">M9Y10_037929</name>
</gene>
<protein>
    <recommendedName>
        <fullName evidence="3">Haloacid dehalogenase-like hydrolase family protein</fullName>
    </recommendedName>
</protein>
<dbReference type="SFLD" id="SFLDS00003">
    <property type="entry name" value="Haloacid_Dehalogenase"/>
    <property type="match status" value="1"/>
</dbReference>
<dbReference type="Pfam" id="PF00702">
    <property type="entry name" value="Hydrolase"/>
    <property type="match status" value="1"/>
</dbReference>